<keyword evidence="4" id="KW-1185">Reference proteome</keyword>
<keyword evidence="2" id="KW-0732">Signal</keyword>
<dbReference type="AlphaFoldDB" id="A0A811U5W0"/>
<feature type="chain" id="PRO_5032970720" evidence="2">
    <location>
        <begin position="17"/>
        <end position="352"/>
    </location>
</feature>
<proteinExistence type="predicted"/>
<evidence type="ECO:0000256" key="1">
    <source>
        <dbReference type="SAM" id="MobiDB-lite"/>
    </source>
</evidence>
<dbReference type="OrthoDB" id="8045224at2759"/>
<comment type="caution">
    <text evidence="3">The sequence shown here is derived from an EMBL/GenBank/DDBJ whole genome shotgun (WGS) entry which is preliminary data.</text>
</comment>
<feature type="compositionally biased region" description="Basic residues" evidence="1">
    <location>
        <begin position="101"/>
        <end position="120"/>
    </location>
</feature>
<feature type="signal peptide" evidence="2">
    <location>
        <begin position="1"/>
        <end position="16"/>
    </location>
</feature>
<feature type="region of interest" description="Disordered" evidence="1">
    <location>
        <begin position="224"/>
        <end position="261"/>
    </location>
</feature>
<feature type="compositionally biased region" description="Polar residues" evidence="1">
    <location>
        <begin position="281"/>
        <end position="291"/>
    </location>
</feature>
<feature type="region of interest" description="Disordered" evidence="1">
    <location>
        <begin position="273"/>
        <end position="294"/>
    </location>
</feature>
<protein>
    <submittedName>
        <fullName evidence="3">(Mediterranean fruit fly) hypothetical protein</fullName>
    </submittedName>
</protein>
<feature type="compositionally biased region" description="Acidic residues" evidence="1">
    <location>
        <begin position="243"/>
        <end position="252"/>
    </location>
</feature>
<name>A0A811U5W0_CERCA</name>
<accession>A0A811U5W0</accession>
<reference evidence="3" key="1">
    <citation type="submission" date="2020-11" db="EMBL/GenBank/DDBJ databases">
        <authorList>
            <person name="Whitehead M."/>
        </authorList>
    </citation>
    <scope>NUCLEOTIDE SEQUENCE</scope>
    <source>
        <strain evidence="3">EGII</strain>
    </source>
</reference>
<organism evidence="3 4">
    <name type="scientific">Ceratitis capitata</name>
    <name type="common">Mediterranean fruit fly</name>
    <name type="synonym">Tephritis capitata</name>
    <dbReference type="NCBI Taxonomy" id="7213"/>
    <lineage>
        <taxon>Eukaryota</taxon>
        <taxon>Metazoa</taxon>
        <taxon>Ecdysozoa</taxon>
        <taxon>Arthropoda</taxon>
        <taxon>Hexapoda</taxon>
        <taxon>Insecta</taxon>
        <taxon>Pterygota</taxon>
        <taxon>Neoptera</taxon>
        <taxon>Endopterygota</taxon>
        <taxon>Diptera</taxon>
        <taxon>Brachycera</taxon>
        <taxon>Muscomorpha</taxon>
        <taxon>Tephritoidea</taxon>
        <taxon>Tephritidae</taxon>
        <taxon>Ceratitis</taxon>
        <taxon>Ceratitis</taxon>
    </lineage>
</organism>
<gene>
    <name evidence="3" type="ORF">CCAP1982_LOCUS2626</name>
</gene>
<evidence type="ECO:0000313" key="4">
    <source>
        <dbReference type="Proteomes" id="UP000606786"/>
    </source>
</evidence>
<sequence>MILRISILLLFSQSAAHSLIGTAFDYDYFAPEARRAPSRYQKSSPITTERPFIRYWNNFVRNIRVPVPSITWNMTNPLVNLFNAGVTNVIDTPVGNYNRGGSKRKRSKSTKSKNSKKRKPIHTDYDVDEDETYQAVSYGGYGEPYADDYDPRKIMYFYDASTGQYYKMQTQYVNSYALAEQQLQQQQQQQQNDDDDEAELQEADEIEAIEGHVAMVDAQIEPPTAESVNESNENENETAQHADEEEEALSDGEEGRDSGEVEIIPADMEIFDDSAEEQTTHKQQLVEQTKSNKSKRVKIVEELRNSIGSYMRDDHFNRMRQRAKAKPIPQTLRSSLKARPRRKFTYYLLQPV</sequence>
<dbReference type="EMBL" id="CAJHJT010000001">
    <property type="protein sequence ID" value="CAD6993830.1"/>
    <property type="molecule type" value="Genomic_DNA"/>
</dbReference>
<feature type="region of interest" description="Disordered" evidence="1">
    <location>
        <begin position="93"/>
        <end position="128"/>
    </location>
</feature>
<evidence type="ECO:0000256" key="2">
    <source>
        <dbReference type="SAM" id="SignalP"/>
    </source>
</evidence>
<evidence type="ECO:0000313" key="3">
    <source>
        <dbReference type="EMBL" id="CAD6993830.1"/>
    </source>
</evidence>
<dbReference type="Proteomes" id="UP000606786">
    <property type="component" value="Unassembled WGS sequence"/>
</dbReference>